<comment type="function">
    <text evidence="9">Component of the signal recognition particle (SRP) complex, a ribonucleoprotein complex that mediates the cotranslational targeting of secretory and membrane proteins to the endoplasmic reticulum (ER).</text>
</comment>
<keyword evidence="5 9" id="KW-0963">Cytoplasm</keyword>
<evidence type="ECO:0000256" key="8">
    <source>
        <dbReference type="ARBA" id="ARBA00023274"/>
    </source>
</evidence>
<feature type="compositionally biased region" description="Basic residues" evidence="10">
    <location>
        <begin position="632"/>
        <end position="642"/>
    </location>
</feature>
<dbReference type="Pfam" id="PF17004">
    <property type="entry name" value="SRP_TPR_like"/>
    <property type="match status" value="1"/>
</dbReference>
<evidence type="ECO:0000313" key="12">
    <source>
        <dbReference type="Proteomes" id="UP000504637"/>
    </source>
</evidence>
<dbReference type="InterPro" id="IPR013699">
    <property type="entry name" value="Signal_recog_part_SRP72_RNA-bd"/>
</dbReference>
<dbReference type="PANTHER" id="PTHR14094:SF9">
    <property type="entry name" value="SIGNAL RECOGNITION PARTICLE SUBUNIT SRP72"/>
    <property type="match status" value="1"/>
</dbReference>
<evidence type="ECO:0000256" key="10">
    <source>
        <dbReference type="SAM" id="MobiDB-lite"/>
    </source>
</evidence>
<evidence type="ECO:0000256" key="6">
    <source>
        <dbReference type="ARBA" id="ARBA00022824"/>
    </source>
</evidence>
<evidence type="ECO:0000256" key="4">
    <source>
        <dbReference type="ARBA" id="ARBA00018350"/>
    </source>
</evidence>
<keyword evidence="6" id="KW-0256">Endoplasmic reticulum</keyword>
<dbReference type="PANTHER" id="PTHR14094">
    <property type="entry name" value="SIGNAL RECOGNITION PARTICLE 72"/>
    <property type="match status" value="1"/>
</dbReference>
<dbReference type="SUPFAM" id="SSF48452">
    <property type="entry name" value="TPR-like"/>
    <property type="match status" value="1"/>
</dbReference>
<keyword evidence="8 9" id="KW-0687">Ribonucleoprotein</keyword>
<gene>
    <name evidence="13" type="ORF">K489DRAFT_320594</name>
</gene>
<comment type="similarity">
    <text evidence="3 9">Belongs to the SRP72 family.</text>
</comment>
<evidence type="ECO:0000256" key="5">
    <source>
        <dbReference type="ARBA" id="ARBA00022490"/>
    </source>
</evidence>
<dbReference type="Pfam" id="PF08492">
    <property type="entry name" value="SRP72"/>
    <property type="match status" value="1"/>
</dbReference>
<evidence type="ECO:0000256" key="2">
    <source>
        <dbReference type="ARBA" id="ARBA00004496"/>
    </source>
</evidence>
<dbReference type="FunFam" id="1.25.40.10:FF:000512">
    <property type="entry name" value="Signal recognition particle subunit SRP72"/>
    <property type="match status" value="1"/>
</dbReference>
<protein>
    <recommendedName>
        <fullName evidence="4 9">Signal recognition particle subunit SRP72</fullName>
    </recommendedName>
</protein>
<feature type="domain" description="Signal recognition particle SRP72 subunit RNA-binding" evidence="11">
    <location>
        <begin position="543"/>
        <end position="596"/>
    </location>
</feature>
<comment type="subcellular location">
    <subcellularLocation>
        <location evidence="2 9">Cytoplasm</location>
    </subcellularLocation>
    <subcellularLocation>
        <location evidence="1">Endoplasmic reticulum</location>
    </subcellularLocation>
</comment>
<dbReference type="GO" id="GO:0043022">
    <property type="term" value="F:ribosome binding"/>
    <property type="evidence" value="ECO:0007669"/>
    <property type="project" value="TreeGrafter"/>
</dbReference>
<evidence type="ECO:0000256" key="9">
    <source>
        <dbReference type="PIRNR" id="PIRNR038922"/>
    </source>
</evidence>
<reference evidence="13" key="3">
    <citation type="submission" date="2025-08" db="UniProtKB">
        <authorList>
            <consortium name="RefSeq"/>
        </authorList>
    </citation>
    <scope>IDENTIFICATION</scope>
    <source>
        <strain evidence="13">CBS 342.82</strain>
    </source>
</reference>
<dbReference type="Gene3D" id="1.25.40.10">
    <property type="entry name" value="Tetratricopeptide repeat domain"/>
    <property type="match status" value="1"/>
</dbReference>
<feature type="compositionally biased region" description="Basic and acidic residues" evidence="10">
    <location>
        <begin position="570"/>
        <end position="593"/>
    </location>
</feature>
<sequence length="642" mass="69916">MAALVSSLASLLKQTHIEDDEEVLRAANAALKQSKNDVDTQHVKVVALLKLDRFDDALHALNAGGDALKARASAEHAYVLYKTGQPAAAAQIAHERSERAYRHIEAQASYRDEDFPRAAEIYRELSSNIGEDAAADLRVNLGAVEAQLEWSGQGHTVQKKKPSRDDLEAFETAYNAACGSIARGELPQGEILLKRSRTLCESLEDLSEEEKRAELLPITIQQIYVLARLGRDREAEELARHLDVVSSSGSSTQHIARVNEFAVSQSSNNPFLSQRLLDQSLAPSGTDQPFQFQESALRQNKFASDLQSLKYEGTAESTRVALSKATLPSTDAFYTSMGVVNAAAHARNQTGKEALKSILPVLERRPNDVGLVLTVVQLYVLTGNPGAATALLETFLARLEQTAEHHDARFAPGLVGTLVSLYRNQGRKTPLCGELAKAASYWRRKSKAQSPGLTYLYKAAGSALLDSSEKEHQQLAREIFAHLHDQDPNDRYAAAGLLASSPEQASPEQLASLTPTERLLSHIDAEALEDAGVASLPSSLSSAKTSVSTKKRSADDNKGSQPKKLRKSRIPKDYDPSKTPDPERWLPLRDRSTYRPKGKKGKARQALLSQGAVSTAVESDGGSRPATPRPDVKKKKGKGGKW</sequence>
<feature type="compositionally biased region" description="Low complexity" evidence="10">
    <location>
        <begin position="533"/>
        <end position="548"/>
    </location>
</feature>
<dbReference type="OrthoDB" id="5421607at2759"/>
<evidence type="ECO:0000256" key="1">
    <source>
        <dbReference type="ARBA" id="ARBA00004240"/>
    </source>
</evidence>
<dbReference type="GO" id="GO:0005783">
    <property type="term" value="C:endoplasmic reticulum"/>
    <property type="evidence" value="ECO:0007669"/>
    <property type="project" value="UniProtKB-SubCell"/>
</dbReference>
<dbReference type="PIRSF" id="PIRSF038922">
    <property type="entry name" value="SRP72"/>
    <property type="match status" value="1"/>
</dbReference>
<dbReference type="GO" id="GO:0006614">
    <property type="term" value="P:SRP-dependent cotranslational protein targeting to membrane"/>
    <property type="evidence" value="ECO:0007669"/>
    <property type="project" value="UniProtKB-UniRule"/>
</dbReference>
<dbReference type="GeneID" id="54359270"/>
<dbReference type="InterPro" id="IPR026270">
    <property type="entry name" value="SRP72"/>
</dbReference>
<dbReference type="InterPro" id="IPR011990">
    <property type="entry name" value="TPR-like_helical_dom_sf"/>
</dbReference>
<organism evidence="13">
    <name type="scientific">Dissoconium aciculare CBS 342.82</name>
    <dbReference type="NCBI Taxonomy" id="1314786"/>
    <lineage>
        <taxon>Eukaryota</taxon>
        <taxon>Fungi</taxon>
        <taxon>Dikarya</taxon>
        <taxon>Ascomycota</taxon>
        <taxon>Pezizomycotina</taxon>
        <taxon>Dothideomycetes</taxon>
        <taxon>Dothideomycetidae</taxon>
        <taxon>Mycosphaerellales</taxon>
        <taxon>Dissoconiaceae</taxon>
        <taxon>Dissoconium</taxon>
    </lineage>
</organism>
<dbReference type="GO" id="GO:0008312">
    <property type="term" value="F:7S RNA binding"/>
    <property type="evidence" value="ECO:0007669"/>
    <property type="project" value="InterPro"/>
</dbReference>
<dbReference type="InterPro" id="IPR031545">
    <property type="entry name" value="SRP72_TPR-like"/>
</dbReference>
<dbReference type="AlphaFoldDB" id="A0A6J3M2G3"/>
<dbReference type="Proteomes" id="UP000504637">
    <property type="component" value="Unplaced"/>
</dbReference>
<reference evidence="13" key="2">
    <citation type="submission" date="2020-04" db="EMBL/GenBank/DDBJ databases">
        <authorList>
            <consortium name="NCBI Genome Project"/>
        </authorList>
    </citation>
    <scope>NUCLEOTIDE SEQUENCE</scope>
    <source>
        <strain evidence="13">CBS 342.82</strain>
    </source>
</reference>
<dbReference type="GO" id="GO:0005786">
    <property type="term" value="C:signal recognition particle, endoplasmic reticulum targeting"/>
    <property type="evidence" value="ECO:0007669"/>
    <property type="project" value="UniProtKB-UniRule"/>
</dbReference>
<evidence type="ECO:0000256" key="7">
    <source>
        <dbReference type="ARBA" id="ARBA00023135"/>
    </source>
</evidence>
<reference evidence="13" key="1">
    <citation type="submission" date="2020-01" db="EMBL/GenBank/DDBJ databases">
        <authorList>
            <consortium name="DOE Joint Genome Institute"/>
            <person name="Haridas S."/>
            <person name="Albert R."/>
            <person name="Binder M."/>
            <person name="Bloem J."/>
            <person name="Labutti K."/>
            <person name="Salamov A."/>
            <person name="Andreopoulos B."/>
            <person name="Baker S.E."/>
            <person name="Barry K."/>
            <person name="Bills G."/>
            <person name="Bluhm B.H."/>
            <person name="Cannon C."/>
            <person name="Castanera R."/>
            <person name="Culley D.E."/>
            <person name="Daum C."/>
            <person name="Ezra D."/>
            <person name="Gonzalez J.B."/>
            <person name="Henrissat B."/>
            <person name="Kuo A."/>
            <person name="Liang C."/>
            <person name="Lipzen A."/>
            <person name="Lutzoni F."/>
            <person name="Magnuson J."/>
            <person name="Mondo S."/>
            <person name="Nolan M."/>
            <person name="Ohm R."/>
            <person name="Pangilinan J."/>
            <person name="Park H.-J."/>
            <person name="Ramirez L."/>
            <person name="Alfaro M."/>
            <person name="Sun H."/>
            <person name="Tritt A."/>
            <person name="Yoshinaga Y."/>
            <person name="Zwiers L.-H."/>
            <person name="Turgeon B.G."/>
            <person name="Goodwin S.B."/>
            <person name="Spatafora J.W."/>
            <person name="Crous P.W."/>
            <person name="Grigoriev I.V."/>
        </authorList>
    </citation>
    <scope>NUCLEOTIDE SEQUENCE</scope>
    <source>
        <strain evidence="13">CBS 342.82</strain>
    </source>
</reference>
<feature type="region of interest" description="Disordered" evidence="10">
    <location>
        <begin position="533"/>
        <end position="642"/>
    </location>
</feature>
<keyword evidence="7 9" id="KW-0733">Signal recognition particle</keyword>
<feature type="compositionally biased region" description="Basic residues" evidence="10">
    <location>
        <begin position="594"/>
        <end position="603"/>
    </location>
</feature>
<feature type="compositionally biased region" description="Polar residues" evidence="10">
    <location>
        <begin position="607"/>
        <end position="617"/>
    </location>
</feature>
<evidence type="ECO:0000259" key="11">
    <source>
        <dbReference type="Pfam" id="PF08492"/>
    </source>
</evidence>
<evidence type="ECO:0000313" key="13">
    <source>
        <dbReference type="RefSeq" id="XP_033459242.1"/>
    </source>
</evidence>
<evidence type="ECO:0000256" key="3">
    <source>
        <dbReference type="ARBA" id="ARBA00007676"/>
    </source>
</evidence>
<accession>A0A6J3M2G3</accession>
<name>A0A6J3M2G3_9PEZI</name>
<dbReference type="RefSeq" id="XP_033459242.1">
    <property type="nucleotide sequence ID" value="XM_033601470.1"/>
</dbReference>
<proteinExistence type="inferred from homology"/>
<keyword evidence="12" id="KW-1185">Reference proteome</keyword>